<dbReference type="GO" id="GO:0008168">
    <property type="term" value="F:methyltransferase activity"/>
    <property type="evidence" value="ECO:0007669"/>
    <property type="project" value="UniProtKB-KW"/>
</dbReference>
<feature type="region of interest" description="Disordered" evidence="3">
    <location>
        <begin position="1"/>
        <end position="23"/>
    </location>
</feature>
<evidence type="ECO:0000256" key="3">
    <source>
        <dbReference type="SAM" id="MobiDB-lite"/>
    </source>
</evidence>
<dbReference type="RefSeq" id="WP_289456399.1">
    <property type="nucleotide sequence ID" value="NZ_JAUCGQ010000003.1"/>
</dbReference>
<keyword evidence="6" id="KW-1185">Reference proteome</keyword>
<dbReference type="CDD" id="cd02440">
    <property type="entry name" value="AdoMet_MTases"/>
    <property type="match status" value="1"/>
</dbReference>
<evidence type="ECO:0000313" key="6">
    <source>
        <dbReference type="Proteomes" id="UP001529338"/>
    </source>
</evidence>
<reference evidence="5 6" key="1">
    <citation type="submission" date="2023-06" db="EMBL/GenBank/DDBJ databases">
        <title>Cellulomonas sp. MW4 Whole genome sequence.</title>
        <authorList>
            <person name="Park S."/>
        </authorList>
    </citation>
    <scope>NUCLEOTIDE SEQUENCE [LARGE SCALE GENOMIC DNA]</scope>
    <source>
        <strain evidence="5 6">MW4</strain>
    </source>
</reference>
<protein>
    <submittedName>
        <fullName evidence="5">Methyltransferase domain-containing protein</fullName>
    </submittedName>
</protein>
<evidence type="ECO:0000256" key="1">
    <source>
        <dbReference type="ARBA" id="ARBA00022603"/>
    </source>
</evidence>
<dbReference type="Proteomes" id="UP001529338">
    <property type="component" value="Unassembled WGS sequence"/>
</dbReference>
<dbReference type="InterPro" id="IPR029063">
    <property type="entry name" value="SAM-dependent_MTases_sf"/>
</dbReference>
<feature type="compositionally biased region" description="Basic and acidic residues" evidence="3">
    <location>
        <begin position="13"/>
        <end position="23"/>
    </location>
</feature>
<dbReference type="EMBL" id="JAUCGQ010000003">
    <property type="protein sequence ID" value="MDM7856268.1"/>
    <property type="molecule type" value="Genomic_DNA"/>
</dbReference>
<sequence length="250" mass="26686">MAAAPRSGRHRDRGAPAREADPGHERLVELYRRRARHYDLTSRLYPAPLYPQAAQRLRAVRALGLHAGDTVVDVACGTGLNFALLEDAVGPGGRVVGVDLTDAMLTRARQRVAEHGWTNVGLVEADAAAFEFPPGVAAILSTYALSQVRECAQVVAHGAAALADGGRWVVLDLKVPDAAPRWLTHLGTATVRPFAAIDDWVGHRPWETIRAAMRADLVDLSWTELAHGTAFLAAGSRPGRRPGEAGPAPG</sequence>
<dbReference type="SUPFAM" id="SSF53335">
    <property type="entry name" value="S-adenosyl-L-methionine-dependent methyltransferases"/>
    <property type="match status" value="1"/>
</dbReference>
<accession>A0ABT7SJB4</accession>
<feature type="domain" description="Methyltransferase" evidence="4">
    <location>
        <begin position="71"/>
        <end position="166"/>
    </location>
</feature>
<gene>
    <name evidence="5" type="ORF">QRT04_15120</name>
</gene>
<evidence type="ECO:0000313" key="5">
    <source>
        <dbReference type="EMBL" id="MDM7856268.1"/>
    </source>
</evidence>
<dbReference type="Pfam" id="PF13649">
    <property type="entry name" value="Methyltransf_25"/>
    <property type="match status" value="1"/>
</dbReference>
<organism evidence="5 6">
    <name type="scientific">Cellulomonas alba</name>
    <dbReference type="NCBI Taxonomy" id="3053467"/>
    <lineage>
        <taxon>Bacteria</taxon>
        <taxon>Bacillati</taxon>
        <taxon>Actinomycetota</taxon>
        <taxon>Actinomycetes</taxon>
        <taxon>Micrococcales</taxon>
        <taxon>Cellulomonadaceae</taxon>
        <taxon>Cellulomonas</taxon>
    </lineage>
</organism>
<evidence type="ECO:0000259" key="4">
    <source>
        <dbReference type="Pfam" id="PF13649"/>
    </source>
</evidence>
<dbReference type="PANTHER" id="PTHR43861">
    <property type="entry name" value="TRANS-ACONITATE 2-METHYLTRANSFERASE-RELATED"/>
    <property type="match status" value="1"/>
</dbReference>
<proteinExistence type="predicted"/>
<dbReference type="PANTHER" id="PTHR43861:SF1">
    <property type="entry name" value="TRANS-ACONITATE 2-METHYLTRANSFERASE"/>
    <property type="match status" value="1"/>
</dbReference>
<dbReference type="Gene3D" id="3.40.50.150">
    <property type="entry name" value="Vaccinia Virus protein VP39"/>
    <property type="match status" value="1"/>
</dbReference>
<keyword evidence="2" id="KW-0808">Transferase</keyword>
<comment type="caution">
    <text evidence="5">The sequence shown here is derived from an EMBL/GenBank/DDBJ whole genome shotgun (WGS) entry which is preliminary data.</text>
</comment>
<name>A0ABT7SJB4_9CELL</name>
<evidence type="ECO:0000256" key="2">
    <source>
        <dbReference type="ARBA" id="ARBA00022679"/>
    </source>
</evidence>
<keyword evidence="1 5" id="KW-0489">Methyltransferase</keyword>
<dbReference type="GO" id="GO:0032259">
    <property type="term" value="P:methylation"/>
    <property type="evidence" value="ECO:0007669"/>
    <property type="project" value="UniProtKB-KW"/>
</dbReference>
<dbReference type="InterPro" id="IPR041698">
    <property type="entry name" value="Methyltransf_25"/>
</dbReference>